<sequence length="173" mass="19830">MSKKKEDLLQHSERLFYEYGFHAIGLKRVVNEANVALMTLYNHFASKEELVLAVLKRRGERYFKLLQSSIQNYSSASAAELAEGHLAWIRQHSSKGCMFLRAKEEFASSEEYEIVEYVNQHKQALISYFEELGFQQKQAIQLALLFEGATALAEVLDAEQVSEQLRHLVKGIS</sequence>
<name>A0ABT9W4Q5_9BACI</name>
<dbReference type="PRINTS" id="PR00455">
    <property type="entry name" value="HTHTETR"/>
</dbReference>
<gene>
    <name evidence="4" type="ORF">J2S11_004185</name>
</gene>
<feature type="domain" description="HTH tetR-type" evidence="3">
    <location>
        <begin position="2"/>
        <end position="62"/>
    </location>
</feature>
<evidence type="ECO:0000256" key="1">
    <source>
        <dbReference type="ARBA" id="ARBA00023125"/>
    </source>
</evidence>
<evidence type="ECO:0000313" key="4">
    <source>
        <dbReference type="EMBL" id="MDQ0168232.1"/>
    </source>
</evidence>
<dbReference type="PANTHER" id="PTHR30055">
    <property type="entry name" value="HTH-TYPE TRANSCRIPTIONAL REGULATOR RUTR"/>
    <property type="match status" value="1"/>
</dbReference>
<protein>
    <submittedName>
        <fullName evidence="4">AcrR family transcriptional regulator</fullName>
    </submittedName>
</protein>
<dbReference type="InterPro" id="IPR050109">
    <property type="entry name" value="HTH-type_TetR-like_transc_reg"/>
</dbReference>
<dbReference type="Proteomes" id="UP001235840">
    <property type="component" value="Unassembled WGS sequence"/>
</dbReference>
<dbReference type="Gene3D" id="1.10.357.10">
    <property type="entry name" value="Tetracycline Repressor, domain 2"/>
    <property type="match status" value="1"/>
</dbReference>
<dbReference type="RefSeq" id="WP_307397817.1">
    <property type="nucleotide sequence ID" value="NZ_BAAADK010000004.1"/>
</dbReference>
<organism evidence="4 5">
    <name type="scientific">Caldalkalibacillus horti</name>
    <dbReference type="NCBI Taxonomy" id="77523"/>
    <lineage>
        <taxon>Bacteria</taxon>
        <taxon>Bacillati</taxon>
        <taxon>Bacillota</taxon>
        <taxon>Bacilli</taxon>
        <taxon>Bacillales</taxon>
        <taxon>Bacillaceae</taxon>
        <taxon>Caldalkalibacillus</taxon>
    </lineage>
</organism>
<evidence type="ECO:0000259" key="3">
    <source>
        <dbReference type="PROSITE" id="PS50977"/>
    </source>
</evidence>
<dbReference type="SUPFAM" id="SSF46689">
    <property type="entry name" value="Homeodomain-like"/>
    <property type="match status" value="1"/>
</dbReference>
<evidence type="ECO:0000256" key="2">
    <source>
        <dbReference type="PROSITE-ProRule" id="PRU00335"/>
    </source>
</evidence>
<dbReference type="InterPro" id="IPR001647">
    <property type="entry name" value="HTH_TetR"/>
</dbReference>
<accession>A0ABT9W4Q5</accession>
<evidence type="ECO:0000313" key="5">
    <source>
        <dbReference type="Proteomes" id="UP001235840"/>
    </source>
</evidence>
<proteinExistence type="predicted"/>
<dbReference type="PANTHER" id="PTHR30055:SF200">
    <property type="entry name" value="HTH-TYPE TRANSCRIPTIONAL REPRESSOR BDCR"/>
    <property type="match status" value="1"/>
</dbReference>
<reference evidence="4 5" key="1">
    <citation type="submission" date="2023-07" db="EMBL/GenBank/DDBJ databases">
        <title>Genomic Encyclopedia of Type Strains, Phase IV (KMG-IV): sequencing the most valuable type-strain genomes for metagenomic binning, comparative biology and taxonomic classification.</title>
        <authorList>
            <person name="Goeker M."/>
        </authorList>
    </citation>
    <scope>NUCLEOTIDE SEQUENCE [LARGE SCALE GENOMIC DNA]</scope>
    <source>
        <strain evidence="4 5">DSM 12751</strain>
    </source>
</reference>
<dbReference type="EMBL" id="JAUSTY010000026">
    <property type="protein sequence ID" value="MDQ0168232.1"/>
    <property type="molecule type" value="Genomic_DNA"/>
</dbReference>
<dbReference type="InterPro" id="IPR009057">
    <property type="entry name" value="Homeodomain-like_sf"/>
</dbReference>
<keyword evidence="5" id="KW-1185">Reference proteome</keyword>
<dbReference type="InterPro" id="IPR036271">
    <property type="entry name" value="Tet_transcr_reg_TetR-rel_C_sf"/>
</dbReference>
<dbReference type="Pfam" id="PF00440">
    <property type="entry name" value="TetR_N"/>
    <property type="match status" value="1"/>
</dbReference>
<dbReference type="PROSITE" id="PS50977">
    <property type="entry name" value="HTH_TETR_2"/>
    <property type="match status" value="1"/>
</dbReference>
<feature type="DNA-binding region" description="H-T-H motif" evidence="2">
    <location>
        <begin position="25"/>
        <end position="44"/>
    </location>
</feature>
<keyword evidence="1 2" id="KW-0238">DNA-binding</keyword>
<dbReference type="SUPFAM" id="SSF48498">
    <property type="entry name" value="Tetracyclin repressor-like, C-terminal domain"/>
    <property type="match status" value="1"/>
</dbReference>
<comment type="caution">
    <text evidence="4">The sequence shown here is derived from an EMBL/GenBank/DDBJ whole genome shotgun (WGS) entry which is preliminary data.</text>
</comment>